<organism evidence="5 6">
    <name type="scientific">Labilithrix luteola</name>
    <dbReference type="NCBI Taxonomy" id="1391654"/>
    <lineage>
        <taxon>Bacteria</taxon>
        <taxon>Pseudomonadati</taxon>
        <taxon>Myxococcota</taxon>
        <taxon>Polyangia</taxon>
        <taxon>Polyangiales</taxon>
        <taxon>Labilitrichaceae</taxon>
        <taxon>Labilithrix</taxon>
    </lineage>
</organism>
<dbReference type="KEGG" id="llu:AKJ09_10890"/>
<dbReference type="AlphaFoldDB" id="A0A0K1QF03"/>
<feature type="active site" description="Proton donor" evidence="1">
    <location>
        <position position="40"/>
    </location>
</feature>
<proteinExistence type="predicted"/>
<sequence>MPVVGLGTWHMESDDREAAIRAIRRAIERGMTHLDTAELYGQGAVEELVGEAIAGYRADVFLASKVRPEQATFAGTLLACEKSLRRLRTDRLDLYLLHWRGTQPLEETFRAFETLERDGKIRAWGVSNFDVADLEQAIAITGPDKIACNQVLYNLQERDAEHVLQTFCERNGIAFVAYSPLGAGHFPRPGSWRSDVLTTIARARGVTARAVALAFLARRPSAFVIPKTSHAEHVDELEKAGNLVLAPNEIETIGAAFPLDPPKSRLPYG</sequence>
<evidence type="ECO:0000256" key="3">
    <source>
        <dbReference type="PIRSR" id="PIRSR000097-3"/>
    </source>
</evidence>
<name>A0A0K1QF03_9BACT</name>
<dbReference type="Pfam" id="PF00248">
    <property type="entry name" value="Aldo_ket_red"/>
    <property type="match status" value="1"/>
</dbReference>
<evidence type="ECO:0000313" key="5">
    <source>
        <dbReference type="EMBL" id="AKV04227.1"/>
    </source>
</evidence>
<dbReference type="STRING" id="1391654.AKJ09_10890"/>
<dbReference type="PANTHER" id="PTHR43638:SF3">
    <property type="entry name" value="ALDEHYDE REDUCTASE"/>
    <property type="match status" value="1"/>
</dbReference>
<feature type="binding site" evidence="2">
    <location>
        <position position="98"/>
    </location>
    <ligand>
        <name>substrate</name>
    </ligand>
</feature>
<evidence type="ECO:0000256" key="2">
    <source>
        <dbReference type="PIRSR" id="PIRSR000097-2"/>
    </source>
</evidence>
<feature type="domain" description="NADP-dependent oxidoreductase" evidence="4">
    <location>
        <begin position="4"/>
        <end position="254"/>
    </location>
</feature>
<dbReference type="Gene3D" id="3.20.20.100">
    <property type="entry name" value="NADP-dependent oxidoreductase domain"/>
    <property type="match status" value="1"/>
</dbReference>
<accession>A0A0K1QF03</accession>
<dbReference type="PATRIC" id="fig|1391654.3.peg.11033"/>
<dbReference type="Proteomes" id="UP000064967">
    <property type="component" value="Chromosome"/>
</dbReference>
<dbReference type="GO" id="GO:0016491">
    <property type="term" value="F:oxidoreductase activity"/>
    <property type="evidence" value="ECO:0007669"/>
    <property type="project" value="InterPro"/>
</dbReference>
<dbReference type="PANTHER" id="PTHR43638">
    <property type="entry name" value="OXIDOREDUCTASE, ALDO/KETO REDUCTASE FAMILY PROTEIN"/>
    <property type="match status" value="1"/>
</dbReference>
<keyword evidence="6" id="KW-1185">Reference proteome</keyword>
<dbReference type="EMBL" id="CP012333">
    <property type="protein sequence ID" value="AKV04227.1"/>
    <property type="molecule type" value="Genomic_DNA"/>
</dbReference>
<feature type="site" description="Lowers pKa of active site Tyr" evidence="3">
    <location>
        <position position="65"/>
    </location>
</feature>
<protein>
    <submittedName>
        <fullName evidence="5">Oxidoreductase, aldo/keto reductase family</fullName>
    </submittedName>
</protein>
<dbReference type="PRINTS" id="PR00069">
    <property type="entry name" value="ALDKETRDTASE"/>
</dbReference>
<evidence type="ECO:0000259" key="4">
    <source>
        <dbReference type="Pfam" id="PF00248"/>
    </source>
</evidence>
<dbReference type="SUPFAM" id="SSF51430">
    <property type="entry name" value="NAD(P)-linked oxidoreductase"/>
    <property type="match status" value="1"/>
</dbReference>
<dbReference type="InterPro" id="IPR023210">
    <property type="entry name" value="NADP_OxRdtase_dom"/>
</dbReference>
<dbReference type="PIRSF" id="PIRSF000097">
    <property type="entry name" value="AKR"/>
    <property type="match status" value="1"/>
</dbReference>
<gene>
    <name evidence="5" type="ORF">AKJ09_10890</name>
</gene>
<evidence type="ECO:0000256" key="1">
    <source>
        <dbReference type="PIRSR" id="PIRSR000097-1"/>
    </source>
</evidence>
<evidence type="ECO:0000313" key="6">
    <source>
        <dbReference type="Proteomes" id="UP000064967"/>
    </source>
</evidence>
<reference evidence="5 6" key="1">
    <citation type="submission" date="2015-08" db="EMBL/GenBank/DDBJ databases">
        <authorList>
            <person name="Babu N.S."/>
            <person name="Beckwith C.J."/>
            <person name="Beseler K.G."/>
            <person name="Brison A."/>
            <person name="Carone J.V."/>
            <person name="Caskin T.P."/>
            <person name="Diamond M."/>
            <person name="Durham M.E."/>
            <person name="Foxe J.M."/>
            <person name="Go M."/>
            <person name="Henderson B.A."/>
            <person name="Jones I.B."/>
            <person name="McGettigan J.A."/>
            <person name="Micheletti S.J."/>
            <person name="Nasrallah M.E."/>
            <person name="Ortiz D."/>
            <person name="Piller C.R."/>
            <person name="Privatt S.R."/>
            <person name="Schneider S.L."/>
            <person name="Sharp S."/>
            <person name="Smith T.C."/>
            <person name="Stanton J.D."/>
            <person name="Ullery H.E."/>
            <person name="Wilson R.J."/>
            <person name="Serrano M.G."/>
            <person name="Buck G."/>
            <person name="Lee V."/>
            <person name="Wang Y."/>
            <person name="Carvalho R."/>
            <person name="Voegtly L."/>
            <person name="Shi R."/>
            <person name="Duckworth R."/>
            <person name="Johnson A."/>
            <person name="Loviza R."/>
            <person name="Walstead R."/>
            <person name="Shah Z."/>
            <person name="Kiflezghi M."/>
            <person name="Wade K."/>
            <person name="Ball S.L."/>
            <person name="Bradley K.W."/>
            <person name="Asai D.J."/>
            <person name="Bowman C.A."/>
            <person name="Russell D.A."/>
            <person name="Pope W.H."/>
            <person name="Jacobs-Sera D."/>
            <person name="Hendrix R.W."/>
            <person name="Hatfull G.F."/>
        </authorList>
    </citation>
    <scope>NUCLEOTIDE SEQUENCE [LARGE SCALE GENOMIC DNA]</scope>
    <source>
        <strain evidence="5 6">DSM 27648</strain>
    </source>
</reference>
<dbReference type="InterPro" id="IPR020471">
    <property type="entry name" value="AKR"/>
</dbReference>
<dbReference type="InterPro" id="IPR036812">
    <property type="entry name" value="NAD(P)_OxRdtase_dom_sf"/>
</dbReference>